<evidence type="ECO:0000313" key="9">
    <source>
        <dbReference type="EMBL" id="SEO14899.1"/>
    </source>
</evidence>
<feature type="active site" description="Proton donor/acceptor" evidence="7">
    <location>
        <position position="307"/>
    </location>
</feature>
<evidence type="ECO:0000256" key="3">
    <source>
        <dbReference type="ARBA" id="ARBA00022670"/>
    </source>
</evidence>
<keyword evidence="5" id="KW-0862">Zinc</keyword>
<evidence type="ECO:0000256" key="4">
    <source>
        <dbReference type="ARBA" id="ARBA00022801"/>
    </source>
</evidence>
<protein>
    <submittedName>
        <fullName evidence="9">Zinc carboxypeptidase</fullName>
    </submittedName>
</protein>
<comment type="cofactor">
    <cofactor evidence="1">
        <name>Zn(2+)</name>
        <dbReference type="ChEBI" id="CHEBI:29105"/>
    </cofactor>
</comment>
<dbReference type="Pfam" id="PF00246">
    <property type="entry name" value="Peptidase_M14"/>
    <property type="match status" value="1"/>
</dbReference>
<dbReference type="AlphaFoldDB" id="A0A1H8MC42"/>
<organism evidence="9 10">
    <name type="scientific">Flavobacterium sinopsychrotolerans</name>
    <dbReference type="NCBI Taxonomy" id="604089"/>
    <lineage>
        <taxon>Bacteria</taxon>
        <taxon>Pseudomonadati</taxon>
        <taxon>Bacteroidota</taxon>
        <taxon>Flavobacteriia</taxon>
        <taxon>Flavobacteriales</taxon>
        <taxon>Flavobacteriaceae</taxon>
        <taxon>Flavobacterium</taxon>
    </lineage>
</organism>
<keyword evidence="10" id="KW-1185">Reference proteome</keyword>
<dbReference type="GO" id="GO:0008270">
    <property type="term" value="F:zinc ion binding"/>
    <property type="evidence" value="ECO:0007669"/>
    <property type="project" value="InterPro"/>
</dbReference>
<comment type="similarity">
    <text evidence="2 7">Belongs to the peptidase M14 family.</text>
</comment>
<dbReference type="OrthoDB" id="1119199at2"/>
<sequence>MDLEQLFSQYKEETIHGRYITLDSIEPLLQKLNTNNQLQIIGKSVLGKSIYSYEIGEGKTKIFLWSQMHGNESTTTKALFDFLNVLQSGSQLAQQLLNTFTFCSIPMLNPDGATLYTRENANKVDLNRDSQALTQPESKILREVFESFKPDYCFNLHDQRTIFGVSDTGSPATLSFLAPSYNEEREVNESRLKAINLIASINEELQKYLPNQIGRFDDSFNINCIGDTFQYLGVPTLLFEAGHFANDYEREETRKYVFMALVSSFITLSENVIVSNGIDKYLNIPQNKVVFYDFMYKNTKINYDGIEIITNFAAQYKEELIENQICFNAYVSQIGDLENCFGHFEYDAEGALYKDDFDSIPKLNQKADFYLDNNIKIVNGMIKI</sequence>
<keyword evidence="6" id="KW-0482">Metalloprotease</keyword>
<dbReference type="EMBL" id="FODN01000003">
    <property type="protein sequence ID" value="SEO14899.1"/>
    <property type="molecule type" value="Genomic_DNA"/>
</dbReference>
<evidence type="ECO:0000256" key="2">
    <source>
        <dbReference type="ARBA" id="ARBA00005988"/>
    </source>
</evidence>
<keyword evidence="9" id="KW-0121">Carboxypeptidase</keyword>
<dbReference type="GO" id="GO:0006508">
    <property type="term" value="P:proteolysis"/>
    <property type="evidence" value="ECO:0007669"/>
    <property type="project" value="UniProtKB-KW"/>
</dbReference>
<gene>
    <name evidence="9" type="ORF">SAMN04487942_1927</name>
</gene>
<dbReference type="SUPFAM" id="SSF53187">
    <property type="entry name" value="Zn-dependent exopeptidases"/>
    <property type="match status" value="1"/>
</dbReference>
<dbReference type="PANTHER" id="PTHR11705:SF143">
    <property type="entry name" value="SLL0236 PROTEIN"/>
    <property type="match status" value="1"/>
</dbReference>
<evidence type="ECO:0000256" key="5">
    <source>
        <dbReference type="ARBA" id="ARBA00022833"/>
    </source>
</evidence>
<dbReference type="CDD" id="cd06239">
    <property type="entry name" value="M14-like"/>
    <property type="match status" value="1"/>
</dbReference>
<evidence type="ECO:0000256" key="1">
    <source>
        <dbReference type="ARBA" id="ARBA00001947"/>
    </source>
</evidence>
<accession>A0A1H8MC42</accession>
<evidence type="ECO:0000256" key="7">
    <source>
        <dbReference type="PROSITE-ProRule" id="PRU01379"/>
    </source>
</evidence>
<dbReference type="Proteomes" id="UP000198657">
    <property type="component" value="Unassembled WGS sequence"/>
</dbReference>
<keyword evidence="4" id="KW-0378">Hydrolase</keyword>
<keyword evidence="3" id="KW-0645">Protease</keyword>
<dbReference type="STRING" id="604089.SAMN04487942_1927"/>
<dbReference type="RefSeq" id="WP_091169916.1">
    <property type="nucleotide sequence ID" value="NZ_CBCSFM010000005.1"/>
</dbReference>
<dbReference type="Gene3D" id="3.40.630.10">
    <property type="entry name" value="Zn peptidases"/>
    <property type="match status" value="1"/>
</dbReference>
<dbReference type="PROSITE" id="PS52035">
    <property type="entry name" value="PEPTIDASE_M14"/>
    <property type="match status" value="1"/>
</dbReference>
<feature type="domain" description="Peptidase M14" evidence="8">
    <location>
        <begin position="8"/>
        <end position="334"/>
    </location>
</feature>
<reference evidence="10" key="1">
    <citation type="submission" date="2016-10" db="EMBL/GenBank/DDBJ databases">
        <authorList>
            <person name="Varghese N."/>
            <person name="Submissions S."/>
        </authorList>
    </citation>
    <scope>NUCLEOTIDE SEQUENCE [LARGE SCALE GENOMIC DNA]</scope>
    <source>
        <strain evidence="10">CGMCC 1.8704</strain>
    </source>
</reference>
<dbReference type="GO" id="GO:0004181">
    <property type="term" value="F:metallocarboxypeptidase activity"/>
    <property type="evidence" value="ECO:0007669"/>
    <property type="project" value="InterPro"/>
</dbReference>
<evidence type="ECO:0000259" key="8">
    <source>
        <dbReference type="PROSITE" id="PS52035"/>
    </source>
</evidence>
<dbReference type="SMART" id="SM00631">
    <property type="entry name" value="Zn_pept"/>
    <property type="match status" value="1"/>
</dbReference>
<name>A0A1H8MC42_9FLAO</name>
<evidence type="ECO:0000313" key="10">
    <source>
        <dbReference type="Proteomes" id="UP000198657"/>
    </source>
</evidence>
<dbReference type="GO" id="GO:0005615">
    <property type="term" value="C:extracellular space"/>
    <property type="evidence" value="ECO:0007669"/>
    <property type="project" value="TreeGrafter"/>
</dbReference>
<dbReference type="InterPro" id="IPR000834">
    <property type="entry name" value="Peptidase_M14"/>
</dbReference>
<dbReference type="PANTHER" id="PTHR11705">
    <property type="entry name" value="PROTEASE FAMILY M14 CARBOXYPEPTIDASE A,B"/>
    <property type="match status" value="1"/>
</dbReference>
<evidence type="ECO:0000256" key="6">
    <source>
        <dbReference type="ARBA" id="ARBA00023049"/>
    </source>
</evidence>
<proteinExistence type="inferred from homology"/>